<dbReference type="Pfam" id="PF13409">
    <property type="entry name" value="GST_N_2"/>
    <property type="match status" value="1"/>
</dbReference>
<evidence type="ECO:0000313" key="4">
    <source>
        <dbReference type="Proteomes" id="UP000182063"/>
    </source>
</evidence>
<dbReference type="Pfam" id="PF00043">
    <property type="entry name" value="GST_C"/>
    <property type="match status" value="1"/>
</dbReference>
<dbReference type="GO" id="GO:0016740">
    <property type="term" value="F:transferase activity"/>
    <property type="evidence" value="ECO:0007669"/>
    <property type="project" value="UniProtKB-KW"/>
</dbReference>
<protein>
    <submittedName>
        <fullName evidence="3">Glutathione S-transferase</fullName>
    </submittedName>
</protein>
<dbReference type="PANTHER" id="PTHR44051">
    <property type="entry name" value="GLUTATHIONE S-TRANSFERASE-RELATED"/>
    <property type="match status" value="1"/>
</dbReference>
<dbReference type="STRING" id="1921510.BSL82_00390"/>
<dbReference type="SUPFAM" id="SSF47616">
    <property type="entry name" value="GST C-terminal domain-like"/>
    <property type="match status" value="1"/>
</dbReference>
<dbReference type="PROSITE" id="PS50404">
    <property type="entry name" value="GST_NTER"/>
    <property type="match status" value="1"/>
</dbReference>
<dbReference type="InterPro" id="IPR034345">
    <property type="entry name" value="Gtt2-like_N"/>
</dbReference>
<dbReference type="InterPro" id="IPR010987">
    <property type="entry name" value="Glutathione-S-Trfase_C-like"/>
</dbReference>
<dbReference type="EMBL" id="CP018221">
    <property type="protein sequence ID" value="API57949.1"/>
    <property type="molecule type" value="Genomic_DNA"/>
</dbReference>
<proteinExistence type="predicted"/>
<keyword evidence="3" id="KW-0808">Transferase</keyword>
<feature type="domain" description="GST C-terminal" evidence="2">
    <location>
        <begin position="86"/>
        <end position="210"/>
    </location>
</feature>
<name>A0A1L3ZQP7_9SPHN</name>
<evidence type="ECO:0000259" key="1">
    <source>
        <dbReference type="PROSITE" id="PS50404"/>
    </source>
</evidence>
<dbReference type="Gene3D" id="3.40.30.10">
    <property type="entry name" value="Glutaredoxin"/>
    <property type="match status" value="1"/>
</dbReference>
<dbReference type="InterPro" id="IPR004046">
    <property type="entry name" value="GST_C"/>
</dbReference>
<dbReference type="SFLD" id="SFLDS00019">
    <property type="entry name" value="Glutathione_Transferase_(cytos"/>
    <property type="match status" value="1"/>
</dbReference>
<dbReference type="InterPro" id="IPR040079">
    <property type="entry name" value="Glutathione_S-Trfase"/>
</dbReference>
<evidence type="ECO:0000259" key="2">
    <source>
        <dbReference type="PROSITE" id="PS50405"/>
    </source>
</evidence>
<dbReference type="OrthoDB" id="5293590at2"/>
<dbReference type="RefSeq" id="WP_072595525.1">
    <property type="nucleotide sequence ID" value="NZ_CP018221.1"/>
</dbReference>
<dbReference type="CDD" id="cd03051">
    <property type="entry name" value="GST_N_GTT2_like"/>
    <property type="match status" value="1"/>
</dbReference>
<accession>A0A1L3ZQP7</accession>
<dbReference type="KEGG" id="sphj:BSL82_00390"/>
<feature type="domain" description="GST N-terminal" evidence="1">
    <location>
        <begin position="1"/>
        <end position="81"/>
    </location>
</feature>
<dbReference type="AlphaFoldDB" id="A0A1L3ZQP7"/>
<sequence length="210" mass="23135">MKLFDAGWAPSPRRVRIFLAEKGVEVETVSIDLRTDEQLAPAYLAVNPRGTVPTLLLDNGTVIDESTAICRYFEAVHPEPNLFGQTPVEIALIEGWTRRIESECYAAVENVFRNTVPALRDRALPGKWPPMPQLPELVTRGRIMFDQFVAAADARLGASAHLAGDRFSYADIALVVALDFGRRAGLVPGETRANLARWYSEVSARPSMAA</sequence>
<evidence type="ECO:0000313" key="3">
    <source>
        <dbReference type="EMBL" id="API57949.1"/>
    </source>
</evidence>
<reference evidence="4" key="1">
    <citation type="submission" date="2016-11" db="EMBL/GenBank/DDBJ databases">
        <title>Complete Genome Sequence of alachlor-degrading Sphingomonas sp. strain JJ-A5.</title>
        <authorList>
            <person name="Lee H."/>
            <person name="Ka J.-O."/>
        </authorList>
    </citation>
    <scope>NUCLEOTIDE SEQUENCE [LARGE SCALE GENOMIC DNA]</scope>
    <source>
        <strain evidence="4">JJ-A5</strain>
    </source>
</reference>
<dbReference type="Proteomes" id="UP000182063">
    <property type="component" value="Chromosome"/>
</dbReference>
<dbReference type="SUPFAM" id="SSF52833">
    <property type="entry name" value="Thioredoxin-like"/>
    <property type="match status" value="1"/>
</dbReference>
<dbReference type="InterPro" id="IPR036249">
    <property type="entry name" value="Thioredoxin-like_sf"/>
</dbReference>
<gene>
    <name evidence="3" type="ORF">BSL82_00390</name>
</gene>
<keyword evidence="4" id="KW-1185">Reference proteome</keyword>
<organism evidence="3 4">
    <name type="scientific">Tardibacter chloracetimidivorans</name>
    <dbReference type="NCBI Taxonomy" id="1921510"/>
    <lineage>
        <taxon>Bacteria</taxon>
        <taxon>Pseudomonadati</taxon>
        <taxon>Pseudomonadota</taxon>
        <taxon>Alphaproteobacteria</taxon>
        <taxon>Sphingomonadales</taxon>
        <taxon>Sphingomonadaceae</taxon>
        <taxon>Tardibacter</taxon>
    </lineage>
</organism>
<dbReference type="PANTHER" id="PTHR44051:SF8">
    <property type="entry name" value="GLUTATHIONE S-TRANSFERASE GSTA"/>
    <property type="match status" value="1"/>
</dbReference>
<dbReference type="PROSITE" id="PS50405">
    <property type="entry name" value="GST_CTER"/>
    <property type="match status" value="1"/>
</dbReference>
<dbReference type="InterPro" id="IPR004045">
    <property type="entry name" value="Glutathione_S-Trfase_N"/>
</dbReference>
<dbReference type="SFLD" id="SFLDG00358">
    <property type="entry name" value="Main_(cytGST)"/>
    <property type="match status" value="1"/>
</dbReference>
<dbReference type="InterPro" id="IPR036282">
    <property type="entry name" value="Glutathione-S-Trfase_C_sf"/>
</dbReference>
<dbReference type="Gene3D" id="1.20.1050.10">
    <property type="match status" value="1"/>
</dbReference>